<dbReference type="EMBL" id="BOPF01000019">
    <property type="protein sequence ID" value="GIJ48050.1"/>
    <property type="molecule type" value="Genomic_DNA"/>
</dbReference>
<name>A0A8J3YQD2_9ACTN</name>
<keyword evidence="2" id="KW-1185">Reference proteome</keyword>
<evidence type="ECO:0000313" key="1">
    <source>
        <dbReference type="EMBL" id="GIJ48050.1"/>
    </source>
</evidence>
<dbReference type="AlphaFoldDB" id="A0A8J3YQD2"/>
<organism evidence="1 2">
    <name type="scientific">Virgisporangium aliadipatigenens</name>
    <dbReference type="NCBI Taxonomy" id="741659"/>
    <lineage>
        <taxon>Bacteria</taxon>
        <taxon>Bacillati</taxon>
        <taxon>Actinomycetota</taxon>
        <taxon>Actinomycetes</taxon>
        <taxon>Micromonosporales</taxon>
        <taxon>Micromonosporaceae</taxon>
        <taxon>Virgisporangium</taxon>
    </lineage>
</organism>
<protein>
    <submittedName>
        <fullName evidence="1">Uncharacterized protein</fullName>
    </submittedName>
</protein>
<sequence length="66" mass="7336">MSWIRAADGETWINLDRATRAWVAPCQKTPGHFIVAAEVDGACYQLGRDSHDSKALAEMVLKNYLS</sequence>
<gene>
    <name evidence="1" type="ORF">Val02_49360</name>
</gene>
<accession>A0A8J3YQD2</accession>
<comment type="caution">
    <text evidence="1">The sequence shown here is derived from an EMBL/GenBank/DDBJ whole genome shotgun (WGS) entry which is preliminary data.</text>
</comment>
<proteinExistence type="predicted"/>
<dbReference type="Proteomes" id="UP000619260">
    <property type="component" value="Unassembled WGS sequence"/>
</dbReference>
<reference evidence="1" key="1">
    <citation type="submission" date="2021-01" db="EMBL/GenBank/DDBJ databases">
        <title>Whole genome shotgun sequence of Virgisporangium aliadipatigenens NBRC 105644.</title>
        <authorList>
            <person name="Komaki H."/>
            <person name="Tamura T."/>
        </authorList>
    </citation>
    <scope>NUCLEOTIDE SEQUENCE</scope>
    <source>
        <strain evidence="1">NBRC 105644</strain>
    </source>
</reference>
<dbReference type="RefSeq" id="WP_203901554.1">
    <property type="nucleotide sequence ID" value="NZ_BOPF01000019.1"/>
</dbReference>
<evidence type="ECO:0000313" key="2">
    <source>
        <dbReference type="Proteomes" id="UP000619260"/>
    </source>
</evidence>